<keyword evidence="2" id="KW-0813">Transport</keyword>
<evidence type="ECO:0000313" key="7">
    <source>
        <dbReference type="EMBL" id="TDN46108.1"/>
    </source>
</evidence>
<dbReference type="PANTHER" id="PTHR30483:SF6">
    <property type="entry name" value="PERIPLASMIC BINDING PROTEIN OF ABC TRANSPORTER FOR NATURAL AMINO ACIDS"/>
    <property type="match status" value="1"/>
</dbReference>
<accession>A0A4R6DPG7</accession>
<keyword evidence="3 5" id="KW-0732">Signal</keyword>
<dbReference type="AlphaFoldDB" id="A0A4R6DPG7"/>
<dbReference type="EMBL" id="SNVV01000027">
    <property type="protein sequence ID" value="TDN46108.1"/>
    <property type="molecule type" value="Genomic_DNA"/>
</dbReference>
<feature type="chain" id="PRO_5020550129" evidence="5">
    <location>
        <begin position="25"/>
        <end position="392"/>
    </location>
</feature>
<evidence type="ECO:0000256" key="5">
    <source>
        <dbReference type="SAM" id="SignalP"/>
    </source>
</evidence>
<dbReference type="PRINTS" id="PR00337">
    <property type="entry name" value="LEUILEVALBP"/>
</dbReference>
<sequence length="392" mass="41822">MLQMKKATLALAAVSMFGATVAHAADLVLGLAMAKTGPYVSLANTNEIAVDMAVEEINKAGGVNGKQIKVVKFDTGGDPKQATLAVRRFAEDDKALAIVGPFSSSEVKVSFPVGERLGIPQMAMSSSAPGLGKGFSFGFRNTTDEGRVVNEVLSSIKEKGLPHATGAIAYATDDTVSKSMGTAVFPKLFGEYKIPVKGEVDFQYKAFDLSPQVSRLVAIKPDVIGVGAPPEAAINLAKEMKRQGVQARLIGGTTIADPDLPQRMDGAGETMTIGTTFFKDYDDKAKKFSAEFSSRAKAAGLTRTVPNQMDAASYDIVYLYAEAMRNGKVGAAADKLADERKVIRDELVKLKDFPALEGGITFDADGDAVKPIYVLEVKKGEWTLLDRRVPKQ</sequence>
<evidence type="ECO:0000256" key="3">
    <source>
        <dbReference type="ARBA" id="ARBA00022729"/>
    </source>
</evidence>
<keyword evidence="8" id="KW-1185">Reference proteome</keyword>
<dbReference type="Proteomes" id="UP000295129">
    <property type="component" value="Unassembled WGS sequence"/>
</dbReference>
<evidence type="ECO:0000256" key="2">
    <source>
        <dbReference type="ARBA" id="ARBA00022448"/>
    </source>
</evidence>
<dbReference type="InterPro" id="IPR028081">
    <property type="entry name" value="Leu-bd"/>
</dbReference>
<evidence type="ECO:0000256" key="4">
    <source>
        <dbReference type="ARBA" id="ARBA00022970"/>
    </source>
</evidence>
<protein>
    <submittedName>
        <fullName evidence="7">Amino acid/amide ABC transporter substrate-binding protein (HAAT family)</fullName>
    </submittedName>
</protein>
<feature type="domain" description="Leucine-binding protein" evidence="6">
    <location>
        <begin position="29"/>
        <end position="380"/>
    </location>
</feature>
<dbReference type="InterPro" id="IPR028082">
    <property type="entry name" value="Peripla_BP_I"/>
</dbReference>
<comment type="caution">
    <text evidence="7">The sequence shown here is derived from an EMBL/GenBank/DDBJ whole genome shotgun (WGS) entry which is preliminary data.</text>
</comment>
<reference evidence="7 8" key="1">
    <citation type="submission" date="2019-03" db="EMBL/GenBank/DDBJ databases">
        <title>Genomic Encyclopedia of Type Strains, Phase IV (KMG-IV): sequencing the most valuable type-strain genomes for metagenomic binning, comparative biology and taxonomic classification.</title>
        <authorList>
            <person name="Goeker M."/>
        </authorList>
    </citation>
    <scope>NUCLEOTIDE SEQUENCE [LARGE SCALE GENOMIC DNA]</scope>
    <source>
        <strain evidence="7 8">DSM 12121</strain>
    </source>
</reference>
<evidence type="ECO:0000256" key="1">
    <source>
        <dbReference type="ARBA" id="ARBA00010062"/>
    </source>
</evidence>
<dbReference type="Pfam" id="PF13458">
    <property type="entry name" value="Peripla_BP_6"/>
    <property type="match status" value="1"/>
</dbReference>
<feature type="signal peptide" evidence="5">
    <location>
        <begin position="1"/>
        <end position="24"/>
    </location>
</feature>
<dbReference type="OrthoDB" id="5290698at2"/>
<gene>
    <name evidence="7" type="ORF">C7389_12737</name>
</gene>
<dbReference type="InterPro" id="IPR051010">
    <property type="entry name" value="BCAA_transport"/>
</dbReference>
<comment type="similarity">
    <text evidence="1">Belongs to the leucine-binding protein family.</text>
</comment>
<evidence type="ECO:0000259" key="6">
    <source>
        <dbReference type="Pfam" id="PF13458"/>
    </source>
</evidence>
<keyword evidence="4" id="KW-0029">Amino-acid transport</keyword>
<dbReference type="SUPFAM" id="SSF53822">
    <property type="entry name" value="Periplasmic binding protein-like I"/>
    <property type="match status" value="1"/>
</dbReference>
<proteinExistence type="inferred from homology"/>
<name>A0A4R6DPG7_9RHOO</name>
<dbReference type="InterPro" id="IPR000709">
    <property type="entry name" value="Leu_Ile_Val-bd"/>
</dbReference>
<organism evidence="7 8">
    <name type="scientific">Azoarcus indigens</name>
    <dbReference type="NCBI Taxonomy" id="29545"/>
    <lineage>
        <taxon>Bacteria</taxon>
        <taxon>Pseudomonadati</taxon>
        <taxon>Pseudomonadota</taxon>
        <taxon>Betaproteobacteria</taxon>
        <taxon>Rhodocyclales</taxon>
        <taxon>Zoogloeaceae</taxon>
        <taxon>Azoarcus</taxon>
    </lineage>
</organism>
<dbReference type="Gene3D" id="3.40.50.2300">
    <property type="match status" value="2"/>
</dbReference>
<dbReference type="PANTHER" id="PTHR30483">
    <property type="entry name" value="LEUCINE-SPECIFIC-BINDING PROTEIN"/>
    <property type="match status" value="1"/>
</dbReference>
<dbReference type="GO" id="GO:0006865">
    <property type="term" value="P:amino acid transport"/>
    <property type="evidence" value="ECO:0007669"/>
    <property type="project" value="UniProtKB-KW"/>
</dbReference>
<evidence type="ECO:0000313" key="8">
    <source>
        <dbReference type="Proteomes" id="UP000295129"/>
    </source>
</evidence>